<dbReference type="AlphaFoldDB" id="A0A0B0ELT5"/>
<evidence type="ECO:0000313" key="4">
    <source>
        <dbReference type="EMBL" id="KHE92951.1"/>
    </source>
</evidence>
<organism evidence="4 5">
    <name type="scientific">Candidatus Scalindua brodae</name>
    <dbReference type="NCBI Taxonomy" id="237368"/>
    <lineage>
        <taxon>Bacteria</taxon>
        <taxon>Pseudomonadati</taxon>
        <taxon>Planctomycetota</taxon>
        <taxon>Candidatus Brocadiia</taxon>
        <taxon>Candidatus Brocadiales</taxon>
        <taxon>Candidatus Scalinduaceae</taxon>
        <taxon>Candidatus Scalindua</taxon>
    </lineage>
</organism>
<keyword evidence="2" id="KW-0328">Glycosyltransferase</keyword>
<evidence type="ECO:0000313" key="5">
    <source>
        <dbReference type="Proteomes" id="UP000030652"/>
    </source>
</evidence>
<dbReference type="PANTHER" id="PTHR43179">
    <property type="entry name" value="RHAMNOSYLTRANSFERASE WBBL"/>
    <property type="match status" value="1"/>
</dbReference>
<dbReference type="InterPro" id="IPR029044">
    <property type="entry name" value="Nucleotide-diphossugar_trans"/>
</dbReference>
<dbReference type="Proteomes" id="UP000030652">
    <property type="component" value="Unassembled WGS sequence"/>
</dbReference>
<protein>
    <submittedName>
        <fullName evidence="4">Putative glycosyl transferase</fullName>
    </submittedName>
</protein>
<evidence type="ECO:0000256" key="3">
    <source>
        <dbReference type="ARBA" id="ARBA00022679"/>
    </source>
</evidence>
<dbReference type="Gene3D" id="3.90.550.10">
    <property type="entry name" value="Spore Coat Polysaccharide Biosynthesis Protein SpsA, Chain A"/>
    <property type="match status" value="1"/>
</dbReference>
<proteinExistence type="inferred from homology"/>
<comment type="similarity">
    <text evidence="1">Belongs to the glycosyltransferase 2 family.</text>
</comment>
<comment type="caution">
    <text evidence="4">The sequence shown here is derived from an EMBL/GenBank/DDBJ whole genome shotgun (WGS) entry which is preliminary data.</text>
</comment>
<dbReference type="eggNOG" id="COG1216">
    <property type="taxonomic scope" value="Bacteria"/>
</dbReference>
<dbReference type="EMBL" id="JRYO01000085">
    <property type="protein sequence ID" value="KHE92951.1"/>
    <property type="molecule type" value="Genomic_DNA"/>
</dbReference>
<keyword evidence="3 4" id="KW-0808">Transferase</keyword>
<dbReference type="PANTHER" id="PTHR43179:SF12">
    <property type="entry name" value="GALACTOFURANOSYLTRANSFERASE GLFT2"/>
    <property type="match status" value="1"/>
</dbReference>
<reference evidence="4 5" key="1">
    <citation type="submission" date="2014-10" db="EMBL/GenBank/DDBJ databases">
        <title>Draft genome of anammox bacterium scalindua brodae, obtained using differential coverage binning of sequence data from two enrichment reactors.</title>
        <authorList>
            <person name="Speth D.R."/>
            <person name="Russ L."/>
            <person name="Kartal B."/>
            <person name="Op den Camp H.J."/>
            <person name="Dutilh B.E."/>
            <person name="Jetten M.S."/>
        </authorList>
    </citation>
    <scope>NUCLEOTIDE SEQUENCE [LARGE SCALE GENOMIC DNA]</scope>
    <source>
        <strain evidence="4">RU1</strain>
    </source>
</reference>
<dbReference type="SUPFAM" id="SSF53448">
    <property type="entry name" value="Nucleotide-diphospho-sugar transferases"/>
    <property type="match status" value="1"/>
</dbReference>
<sequence length="132" mass="15606">MLIKKEVISDVKGFDRDYYTSHAEVDFCLRAKKKGYKILYDPGVIVRHDVARGGTKTPERIYYLYRNKLLVVRKHASLLQKVITLPLYTVFWIPKMIMDSVRFHRRIKLDELLIMFKAVRHAIINRVGKVDL</sequence>
<accession>A0A0B0ELT5</accession>
<gene>
    <name evidence="4" type="ORF">SCABRO_01340</name>
</gene>
<name>A0A0B0ELT5_9BACT</name>
<dbReference type="GO" id="GO:0016757">
    <property type="term" value="F:glycosyltransferase activity"/>
    <property type="evidence" value="ECO:0007669"/>
    <property type="project" value="UniProtKB-KW"/>
</dbReference>
<evidence type="ECO:0000256" key="1">
    <source>
        <dbReference type="ARBA" id="ARBA00006739"/>
    </source>
</evidence>
<evidence type="ECO:0000256" key="2">
    <source>
        <dbReference type="ARBA" id="ARBA00022676"/>
    </source>
</evidence>